<proteinExistence type="predicted"/>
<accession>A0A7I5E779</accession>
<protein>
    <submittedName>
        <fullName evidence="2">Epidermal patterning factor-like protein</fullName>
    </submittedName>
</protein>
<organism evidence="1 2">
    <name type="scientific">Haemonchus contortus</name>
    <name type="common">Barber pole worm</name>
    <dbReference type="NCBI Taxonomy" id="6289"/>
    <lineage>
        <taxon>Eukaryota</taxon>
        <taxon>Metazoa</taxon>
        <taxon>Ecdysozoa</taxon>
        <taxon>Nematoda</taxon>
        <taxon>Chromadorea</taxon>
        <taxon>Rhabditida</taxon>
        <taxon>Rhabditina</taxon>
        <taxon>Rhabditomorpha</taxon>
        <taxon>Strongyloidea</taxon>
        <taxon>Trichostrongylidae</taxon>
        <taxon>Haemonchus</taxon>
    </lineage>
</organism>
<dbReference type="WBParaSite" id="HCON_00042890-00001">
    <property type="protein sequence ID" value="HCON_00042890-00001"/>
    <property type="gene ID" value="HCON_00042890"/>
</dbReference>
<evidence type="ECO:0000313" key="1">
    <source>
        <dbReference type="Proteomes" id="UP000025227"/>
    </source>
</evidence>
<dbReference type="AlphaFoldDB" id="A0A7I5E779"/>
<reference evidence="2" key="1">
    <citation type="submission" date="2020-12" db="UniProtKB">
        <authorList>
            <consortium name="WormBaseParasite"/>
        </authorList>
    </citation>
    <scope>IDENTIFICATION</scope>
    <source>
        <strain evidence="2">MHco3</strain>
    </source>
</reference>
<keyword evidence="1" id="KW-1185">Reference proteome</keyword>
<evidence type="ECO:0000313" key="2">
    <source>
        <dbReference type="WBParaSite" id="HCON_00042890-00001"/>
    </source>
</evidence>
<sequence length="52" mass="5629">MCENHDYADDPSTTASKPRLVARTLVRCHVCPPLIVSWCACPPTVCKVTGKG</sequence>
<name>A0A7I5E779_HAECO</name>
<dbReference type="Proteomes" id="UP000025227">
    <property type="component" value="Unplaced"/>
</dbReference>